<dbReference type="Gene3D" id="1.10.443.10">
    <property type="entry name" value="Intergrase catalytic core"/>
    <property type="match status" value="1"/>
</dbReference>
<evidence type="ECO:0000313" key="8">
    <source>
        <dbReference type="EMBL" id="PSB00951.1"/>
    </source>
</evidence>
<dbReference type="InterPro" id="IPR013762">
    <property type="entry name" value="Integrase-like_cat_sf"/>
</dbReference>
<dbReference type="PROSITE" id="PS51898">
    <property type="entry name" value="TYR_RECOMBINASE"/>
    <property type="match status" value="1"/>
</dbReference>
<name>A0A2T1BY69_9CYAN</name>
<dbReference type="PROSITE" id="PS51900">
    <property type="entry name" value="CB"/>
    <property type="match status" value="1"/>
</dbReference>
<dbReference type="InterPro" id="IPR011010">
    <property type="entry name" value="DNA_brk_join_enz"/>
</dbReference>
<comment type="similarity">
    <text evidence="1">Belongs to the 'phage' integrase family.</text>
</comment>
<gene>
    <name evidence="8" type="ORF">C7B64_20895</name>
</gene>
<dbReference type="SUPFAM" id="SSF56349">
    <property type="entry name" value="DNA breaking-rejoining enzymes"/>
    <property type="match status" value="1"/>
</dbReference>
<dbReference type="InterPro" id="IPR010998">
    <property type="entry name" value="Integrase_recombinase_N"/>
</dbReference>
<comment type="caution">
    <text evidence="8">The sequence shown here is derived from an EMBL/GenBank/DDBJ whole genome shotgun (WGS) entry which is preliminary data.</text>
</comment>
<feature type="domain" description="Core-binding (CB)" evidence="7">
    <location>
        <begin position="22"/>
        <end position="106"/>
    </location>
</feature>
<feature type="domain" description="Tyr recombinase" evidence="6">
    <location>
        <begin position="127"/>
        <end position="312"/>
    </location>
</feature>
<dbReference type="InterPro" id="IPR002104">
    <property type="entry name" value="Integrase_catalytic"/>
</dbReference>
<evidence type="ECO:0000313" key="9">
    <source>
        <dbReference type="Proteomes" id="UP000238762"/>
    </source>
</evidence>
<dbReference type="InterPro" id="IPR050090">
    <property type="entry name" value="Tyrosine_recombinase_XerCD"/>
</dbReference>
<dbReference type="Pfam" id="PF00589">
    <property type="entry name" value="Phage_integrase"/>
    <property type="match status" value="1"/>
</dbReference>
<dbReference type="Pfam" id="PF02899">
    <property type="entry name" value="Phage_int_SAM_1"/>
    <property type="match status" value="1"/>
</dbReference>
<evidence type="ECO:0000259" key="6">
    <source>
        <dbReference type="PROSITE" id="PS51898"/>
    </source>
</evidence>
<evidence type="ECO:0000259" key="7">
    <source>
        <dbReference type="PROSITE" id="PS51900"/>
    </source>
</evidence>
<dbReference type="AlphaFoldDB" id="A0A2T1BY69"/>
<dbReference type="RefSeq" id="WP_106291012.1">
    <property type="nucleotide sequence ID" value="NZ_PVWJ01000145.1"/>
</dbReference>
<dbReference type="PANTHER" id="PTHR30349">
    <property type="entry name" value="PHAGE INTEGRASE-RELATED"/>
    <property type="match status" value="1"/>
</dbReference>
<dbReference type="CDD" id="cd01195">
    <property type="entry name" value="INT_C_like_5"/>
    <property type="match status" value="1"/>
</dbReference>
<dbReference type="InterPro" id="IPR004107">
    <property type="entry name" value="Integrase_SAM-like_N"/>
</dbReference>
<dbReference type="GO" id="GO:0003677">
    <property type="term" value="F:DNA binding"/>
    <property type="evidence" value="ECO:0007669"/>
    <property type="project" value="UniProtKB-UniRule"/>
</dbReference>
<keyword evidence="4" id="KW-0233">DNA recombination</keyword>
<evidence type="ECO:0000256" key="3">
    <source>
        <dbReference type="ARBA" id="ARBA00023125"/>
    </source>
</evidence>
<evidence type="ECO:0000256" key="5">
    <source>
        <dbReference type="PROSITE-ProRule" id="PRU01248"/>
    </source>
</evidence>
<protein>
    <submittedName>
        <fullName evidence="8">Integrase</fullName>
    </submittedName>
</protein>
<reference evidence="8 9" key="1">
    <citation type="submission" date="2018-02" db="EMBL/GenBank/DDBJ databases">
        <authorList>
            <person name="Cohen D.B."/>
            <person name="Kent A.D."/>
        </authorList>
    </citation>
    <scope>NUCLEOTIDE SEQUENCE [LARGE SCALE GENOMIC DNA]</scope>
    <source>
        <strain evidence="8 9">CCAP 1448/3</strain>
    </source>
</reference>
<evidence type="ECO:0000256" key="1">
    <source>
        <dbReference type="ARBA" id="ARBA00008857"/>
    </source>
</evidence>
<keyword evidence="9" id="KW-1185">Reference proteome</keyword>
<dbReference type="Gene3D" id="1.10.150.130">
    <property type="match status" value="1"/>
</dbReference>
<organism evidence="8 9">
    <name type="scientific">Merismopedia glauca CCAP 1448/3</name>
    <dbReference type="NCBI Taxonomy" id="1296344"/>
    <lineage>
        <taxon>Bacteria</taxon>
        <taxon>Bacillati</taxon>
        <taxon>Cyanobacteriota</taxon>
        <taxon>Cyanophyceae</taxon>
        <taxon>Synechococcales</taxon>
        <taxon>Merismopediaceae</taxon>
        <taxon>Merismopedia</taxon>
    </lineage>
</organism>
<sequence length="318" mass="35415">MSSTPVSINSKISHLIPVAPYPNWEQLLVDFLLTKPSEHTQRVYRTDIINFLRDLDLSLGKFLTCDRYQAFELVSRYMGQMSTKNLSPSTINRRISAIKSLVTYAYNCGKCEYVLDNVKSLAIEPYRDTSGVSLAQFKQILAAIDETSLKGKRDRAILLLLWGNALRRSELAGCNIADFDPDSKTLRIKGKGRSQHEIVSLGTSARAAIQYWLIARGEINPTSALFCSVNPGYKDGRLCTQAIADIVISRSKAAGVNKKMSPHRIRHSSITAALDATNGNVREVQKLSRHKNVQTLLVYDDNRTNAQAKVTNILDGLI</sequence>
<evidence type="ECO:0000256" key="4">
    <source>
        <dbReference type="ARBA" id="ARBA00023172"/>
    </source>
</evidence>
<dbReference type="GO" id="GO:0015074">
    <property type="term" value="P:DNA integration"/>
    <property type="evidence" value="ECO:0007669"/>
    <property type="project" value="UniProtKB-KW"/>
</dbReference>
<accession>A0A2T1BY69</accession>
<keyword evidence="2" id="KW-0229">DNA integration</keyword>
<dbReference type="PANTHER" id="PTHR30349:SF64">
    <property type="entry name" value="PROPHAGE INTEGRASE INTD-RELATED"/>
    <property type="match status" value="1"/>
</dbReference>
<dbReference type="GO" id="GO:0006310">
    <property type="term" value="P:DNA recombination"/>
    <property type="evidence" value="ECO:0007669"/>
    <property type="project" value="UniProtKB-KW"/>
</dbReference>
<dbReference type="Proteomes" id="UP000238762">
    <property type="component" value="Unassembled WGS sequence"/>
</dbReference>
<keyword evidence="3 5" id="KW-0238">DNA-binding</keyword>
<evidence type="ECO:0000256" key="2">
    <source>
        <dbReference type="ARBA" id="ARBA00022908"/>
    </source>
</evidence>
<reference evidence="8 9" key="2">
    <citation type="submission" date="2018-03" db="EMBL/GenBank/DDBJ databases">
        <title>The ancient ancestry and fast evolution of plastids.</title>
        <authorList>
            <person name="Moore K.R."/>
            <person name="Magnabosco C."/>
            <person name="Momper L."/>
            <person name="Gold D.A."/>
            <person name="Bosak T."/>
            <person name="Fournier G.P."/>
        </authorList>
    </citation>
    <scope>NUCLEOTIDE SEQUENCE [LARGE SCALE GENOMIC DNA]</scope>
    <source>
        <strain evidence="8 9">CCAP 1448/3</strain>
    </source>
</reference>
<dbReference type="EMBL" id="PVWJ01000145">
    <property type="protein sequence ID" value="PSB00951.1"/>
    <property type="molecule type" value="Genomic_DNA"/>
</dbReference>
<dbReference type="OrthoDB" id="550438at2"/>
<proteinExistence type="inferred from homology"/>
<dbReference type="SUPFAM" id="SSF47823">
    <property type="entry name" value="lambda integrase-like, N-terminal domain"/>
    <property type="match status" value="1"/>
</dbReference>
<dbReference type="InterPro" id="IPR044068">
    <property type="entry name" value="CB"/>
</dbReference>